<sequence>MIRYAFSFIQYGSMLIFIPINFTITSANQFIIAFIKVAIKIWMFFYMLLYCGPVTFVEYRYIRYHFLQNIRKYFHISAYFSSHMFIFQTFHMPPKYPLCICATKFLSKFQ</sequence>
<keyword evidence="1" id="KW-1133">Transmembrane helix</keyword>
<protein>
    <submittedName>
        <fullName evidence="2">Uncharacterized protein</fullName>
    </submittedName>
</protein>
<feature type="transmembrane region" description="Helical" evidence="1">
    <location>
        <begin position="41"/>
        <end position="62"/>
    </location>
</feature>
<evidence type="ECO:0000313" key="2">
    <source>
        <dbReference type="EMBL" id="JAW14618.1"/>
    </source>
</evidence>
<proteinExistence type="predicted"/>
<dbReference type="AlphaFoldDB" id="A0A224XXG1"/>
<keyword evidence="1" id="KW-0472">Membrane</keyword>
<name>A0A224XXG1_9HEMI</name>
<keyword evidence="1" id="KW-0812">Transmembrane</keyword>
<feature type="transmembrane region" description="Helical" evidence="1">
    <location>
        <begin position="12"/>
        <end position="35"/>
    </location>
</feature>
<organism evidence="2">
    <name type="scientific">Panstrongylus lignarius</name>
    <dbReference type="NCBI Taxonomy" id="156445"/>
    <lineage>
        <taxon>Eukaryota</taxon>
        <taxon>Metazoa</taxon>
        <taxon>Ecdysozoa</taxon>
        <taxon>Arthropoda</taxon>
        <taxon>Hexapoda</taxon>
        <taxon>Insecta</taxon>
        <taxon>Pterygota</taxon>
        <taxon>Neoptera</taxon>
        <taxon>Paraneoptera</taxon>
        <taxon>Hemiptera</taxon>
        <taxon>Heteroptera</taxon>
        <taxon>Panheteroptera</taxon>
        <taxon>Cimicomorpha</taxon>
        <taxon>Reduviidae</taxon>
        <taxon>Triatominae</taxon>
        <taxon>Panstrongylus</taxon>
    </lineage>
</organism>
<dbReference type="EMBL" id="GFTR01001808">
    <property type="protein sequence ID" value="JAW14618.1"/>
    <property type="molecule type" value="Transcribed_RNA"/>
</dbReference>
<reference evidence="2" key="1">
    <citation type="journal article" date="2018" name="PLoS Negl. Trop. Dis.">
        <title>An insight into the salivary gland and fat body transcriptome of Panstrongylus lignarius (Hemiptera: Heteroptera), the main vector of Chagas disease in Peru.</title>
        <authorList>
            <person name="Nevoa J.C."/>
            <person name="Mendes M.T."/>
            <person name="da Silva M.V."/>
            <person name="Soares S.C."/>
            <person name="Oliveira C.J.F."/>
            <person name="Ribeiro J.M.C."/>
        </authorList>
    </citation>
    <scope>NUCLEOTIDE SEQUENCE</scope>
</reference>
<evidence type="ECO:0000256" key="1">
    <source>
        <dbReference type="SAM" id="Phobius"/>
    </source>
</evidence>
<accession>A0A224XXG1</accession>